<organism evidence="4 5">
    <name type="scientific">Cereibacter sphaeroides</name>
    <name type="common">Rhodobacter sphaeroides</name>
    <dbReference type="NCBI Taxonomy" id="1063"/>
    <lineage>
        <taxon>Bacteria</taxon>
        <taxon>Pseudomonadati</taxon>
        <taxon>Pseudomonadota</taxon>
        <taxon>Alphaproteobacteria</taxon>
        <taxon>Rhodobacterales</taxon>
        <taxon>Paracoccaceae</taxon>
        <taxon>Cereibacter</taxon>
    </lineage>
</organism>
<evidence type="ECO:0000313" key="4">
    <source>
        <dbReference type="EMBL" id="RHZ96872.1"/>
    </source>
</evidence>
<evidence type="ECO:0000256" key="2">
    <source>
        <dbReference type="PROSITE-ProRule" id="PRU00110"/>
    </source>
</evidence>
<evidence type="ECO:0000259" key="3">
    <source>
        <dbReference type="PROSITE" id="PS50894"/>
    </source>
</evidence>
<feature type="domain" description="HPt" evidence="3">
    <location>
        <begin position="11"/>
        <end position="109"/>
    </location>
</feature>
<dbReference type="AlphaFoldDB" id="A0AAX1UNF3"/>
<dbReference type="EMBL" id="QWGP01000004">
    <property type="protein sequence ID" value="RHZ96872.1"/>
    <property type="molecule type" value="Genomic_DNA"/>
</dbReference>
<dbReference type="Gene3D" id="1.20.120.160">
    <property type="entry name" value="HPT domain"/>
    <property type="match status" value="1"/>
</dbReference>
<dbReference type="GO" id="GO:0004672">
    <property type="term" value="F:protein kinase activity"/>
    <property type="evidence" value="ECO:0007669"/>
    <property type="project" value="UniProtKB-ARBA"/>
</dbReference>
<protein>
    <submittedName>
        <fullName evidence="4">Nickel transporter</fullName>
    </submittedName>
</protein>
<evidence type="ECO:0000313" key="5">
    <source>
        <dbReference type="Proteomes" id="UP000266305"/>
    </source>
</evidence>
<evidence type="ECO:0000256" key="1">
    <source>
        <dbReference type="ARBA" id="ARBA00023012"/>
    </source>
</evidence>
<keyword evidence="1" id="KW-0902">Two-component regulatory system</keyword>
<accession>A0AAX1UNF3</accession>
<dbReference type="RefSeq" id="WP_118999481.1">
    <property type="nucleotide sequence ID" value="NZ_QWGP01000004.1"/>
</dbReference>
<dbReference type="Proteomes" id="UP000266305">
    <property type="component" value="Unassembled WGS sequence"/>
</dbReference>
<feature type="modified residue" description="Phosphohistidine" evidence="2">
    <location>
        <position position="50"/>
    </location>
</feature>
<dbReference type="GO" id="GO:0000160">
    <property type="term" value="P:phosphorelay signal transduction system"/>
    <property type="evidence" value="ECO:0007669"/>
    <property type="project" value="UniProtKB-KW"/>
</dbReference>
<keyword evidence="2" id="KW-0597">Phosphoprotein</keyword>
<reference evidence="4 5" key="1">
    <citation type="submission" date="2018-08" db="EMBL/GenBank/DDBJ databases">
        <title>Draft genome sequence of Rhodobacter sphaeroides FY.</title>
        <authorList>
            <person name="Rayyan A."/>
            <person name="Meyer T.E."/>
            <person name="Kyndt J.A."/>
        </authorList>
    </citation>
    <scope>NUCLEOTIDE SEQUENCE [LARGE SCALE GENOMIC DNA]</scope>
    <source>
        <strain evidence="4 5">FY</strain>
    </source>
</reference>
<dbReference type="InterPro" id="IPR036641">
    <property type="entry name" value="HPT_dom_sf"/>
</dbReference>
<dbReference type="Pfam" id="PF01627">
    <property type="entry name" value="Hpt"/>
    <property type="match status" value="1"/>
</dbReference>
<comment type="caution">
    <text evidence="4">The sequence shown here is derived from an EMBL/GenBank/DDBJ whole genome shotgun (WGS) entry which is preliminary data.</text>
</comment>
<sequence>MIDWGRVAALREEVGREAFEEVVLMFLEETDETIRRLSAAPVAPLEEMLHFLKGSALNLGFRSVSRLCQEGERLAACGRGAEVELGVLVTSYRLARVEFLKGLERMEAG</sequence>
<gene>
    <name evidence="4" type="ORF">D1114_05265</name>
</gene>
<name>A0AAX1UNF3_CERSP</name>
<dbReference type="PROSITE" id="PS50894">
    <property type="entry name" value="HPT"/>
    <property type="match status" value="1"/>
</dbReference>
<dbReference type="SUPFAM" id="SSF47226">
    <property type="entry name" value="Histidine-containing phosphotransfer domain, HPT domain"/>
    <property type="match status" value="1"/>
</dbReference>
<proteinExistence type="predicted"/>
<dbReference type="InterPro" id="IPR008207">
    <property type="entry name" value="Sig_transdc_His_kin_Hpt_dom"/>
</dbReference>